<keyword evidence="3" id="KW-1003">Cell membrane</keyword>
<evidence type="ECO:0000256" key="6">
    <source>
        <dbReference type="ARBA" id="ARBA00023134"/>
    </source>
</evidence>
<evidence type="ECO:0000256" key="10">
    <source>
        <dbReference type="SAM" id="MobiDB-lite"/>
    </source>
</evidence>
<dbReference type="Pfam" id="PF05699">
    <property type="entry name" value="Dimer_Tnp_hAT"/>
    <property type="match status" value="1"/>
</dbReference>
<keyword evidence="13" id="KW-1185">Reference proteome</keyword>
<dbReference type="PRINTS" id="PR00449">
    <property type="entry name" value="RASTRNSFRMNG"/>
</dbReference>
<comment type="subcellular location">
    <subcellularLocation>
        <location evidence="1">Cell membrane</location>
        <topology evidence="1">Lipid-anchor</topology>
    </subcellularLocation>
</comment>
<evidence type="ECO:0000256" key="3">
    <source>
        <dbReference type="ARBA" id="ARBA00022475"/>
    </source>
</evidence>
<name>A0A4U0W4P4_9PEZI</name>
<keyword evidence="8" id="KW-0449">Lipoprotein</keyword>
<feature type="region of interest" description="Disordered" evidence="10">
    <location>
        <begin position="94"/>
        <end position="115"/>
    </location>
</feature>
<dbReference type="SUPFAM" id="SSF52540">
    <property type="entry name" value="P-loop containing nucleoside triphosphate hydrolases"/>
    <property type="match status" value="1"/>
</dbReference>
<feature type="compositionally biased region" description="Low complexity" evidence="10">
    <location>
        <begin position="105"/>
        <end position="115"/>
    </location>
</feature>
<dbReference type="STRING" id="331657.A0A4U0W4P4"/>
<evidence type="ECO:0000256" key="7">
    <source>
        <dbReference type="ARBA" id="ARBA00023136"/>
    </source>
</evidence>
<keyword evidence="4" id="KW-0488">Methylation</keyword>
<sequence>MLVRAKQLRPAIDLFCLQYINSGELDTSTTISNKTWALIDHICEILGLFDFATLNLQGAATEGAHGALWECLPMIETLLLGIEDLKLRYPLQPEQSATPNRRSKSSQSTSLSFSQNPSSDDFIAIGLNNAWLKLEKYYVLTDKSEAYVAAVILNPYRKWAYFSLSWKTKPNWLSAAEKKVRALWDEYRASHPSPVPQIPPPQPMCKQKDYGRPDYAEEYHKRLYAQDDYTDILEDEYSKYISTGPVRAVEGMKLHSIQWWRTNEGEYPVLAKLAYDLLSIPAMSAEVERVFSGTKELISDRRNGLDIEPFNILLSVCLKTLPSLTLTAAKPILDTATKVEVGLEANTANLKSREGQSGLTISLMAEIRRKLVIVGDGACGKTCLLIVFSKGTFPEVYVPTVFENYVADVEVDGKHVELALWDTAGQEDYDRLRPLSYPDSHVILICFAVDSPDSLDNVQEKWISEVLHFCQGLPIILVGCKKDLRYDQKTIEELHKTSQKPVTPEQAEDVRKKIGAQKYLECSAKTNEGVREVFEHATRAALLTRKKEKKKCLIL</sequence>
<comment type="similarity">
    <text evidence="2">Belongs to the small GTPase superfamily. Rho family.</text>
</comment>
<dbReference type="InterPro" id="IPR027417">
    <property type="entry name" value="P-loop_NTPase"/>
</dbReference>
<keyword evidence="9" id="KW-0636">Prenylation</keyword>
<dbReference type="AlphaFoldDB" id="A0A4U0W4P4"/>
<dbReference type="SMART" id="SM00174">
    <property type="entry name" value="RHO"/>
    <property type="match status" value="1"/>
</dbReference>
<evidence type="ECO:0000256" key="1">
    <source>
        <dbReference type="ARBA" id="ARBA00004193"/>
    </source>
</evidence>
<dbReference type="GO" id="GO:0003924">
    <property type="term" value="F:GTPase activity"/>
    <property type="evidence" value="ECO:0007669"/>
    <property type="project" value="InterPro"/>
</dbReference>
<dbReference type="Gene3D" id="3.40.50.300">
    <property type="entry name" value="P-loop containing nucleotide triphosphate hydrolases"/>
    <property type="match status" value="1"/>
</dbReference>
<proteinExistence type="inferred from homology"/>
<dbReference type="GO" id="GO:0007264">
    <property type="term" value="P:small GTPase-mediated signal transduction"/>
    <property type="evidence" value="ECO:0007669"/>
    <property type="project" value="InterPro"/>
</dbReference>
<comment type="caution">
    <text evidence="12">The sequence shown here is derived from an EMBL/GenBank/DDBJ whole genome shotgun (WGS) entry which is preliminary data.</text>
</comment>
<dbReference type="InterPro" id="IPR005225">
    <property type="entry name" value="Small_GTP-bd"/>
</dbReference>
<evidence type="ECO:0000256" key="4">
    <source>
        <dbReference type="ARBA" id="ARBA00022481"/>
    </source>
</evidence>
<evidence type="ECO:0000256" key="5">
    <source>
        <dbReference type="ARBA" id="ARBA00022741"/>
    </source>
</evidence>
<dbReference type="PROSITE" id="PS51420">
    <property type="entry name" value="RHO"/>
    <property type="match status" value="1"/>
</dbReference>
<dbReference type="Proteomes" id="UP000308768">
    <property type="component" value="Unassembled WGS sequence"/>
</dbReference>
<gene>
    <name evidence="12" type="ORF">B0A49_10553</name>
</gene>
<dbReference type="NCBIfam" id="TIGR00231">
    <property type="entry name" value="small_GTP"/>
    <property type="match status" value="1"/>
</dbReference>
<evidence type="ECO:0000256" key="2">
    <source>
        <dbReference type="ARBA" id="ARBA00010142"/>
    </source>
</evidence>
<evidence type="ECO:0000313" key="12">
    <source>
        <dbReference type="EMBL" id="TKA57300.1"/>
    </source>
</evidence>
<dbReference type="GO" id="GO:0005525">
    <property type="term" value="F:GTP binding"/>
    <property type="evidence" value="ECO:0007669"/>
    <property type="project" value="UniProtKB-KW"/>
</dbReference>
<dbReference type="GO" id="GO:0046983">
    <property type="term" value="F:protein dimerization activity"/>
    <property type="evidence" value="ECO:0007669"/>
    <property type="project" value="InterPro"/>
</dbReference>
<dbReference type="Pfam" id="PF00071">
    <property type="entry name" value="Ras"/>
    <property type="match status" value="1"/>
</dbReference>
<evidence type="ECO:0000259" key="11">
    <source>
        <dbReference type="Pfam" id="PF05699"/>
    </source>
</evidence>
<dbReference type="GO" id="GO:0005886">
    <property type="term" value="C:plasma membrane"/>
    <property type="evidence" value="ECO:0007669"/>
    <property type="project" value="UniProtKB-SubCell"/>
</dbReference>
<keyword evidence="6" id="KW-0342">GTP-binding</keyword>
<evidence type="ECO:0000256" key="8">
    <source>
        <dbReference type="ARBA" id="ARBA00023288"/>
    </source>
</evidence>
<dbReference type="PANTHER" id="PTHR24072">
    <property type="entry name" value="RHO FAMILY GTPASE"/>
    <property type="match status" value="1"/>
</dbReference>
<keyword evidence="7" id="KW-0472">Membrane</keyword>
<dbReference type="CDD" id="cd01870">
    <property type="entry name" value="RhoA_like"/>
    <property type="match status" value="1"/>
</dbReference>
<dbReference type="PROSITE" id="PS51419">
    <property type="entry name" value="RAB"/>
    <property type="match status" value="1"/>
</dbReference>
<dbReference type="InterPro" id="IPR001806">
    <property type="entry name" value="Small_GTPase"/>
</dbReference>
<dbReference type="SMART" id="SM00173">
    <property type="entry name" value="RAS"/>
    <property type="match status" value="1"/>
</dbReference>
<dbReference type="SMART" id="SM00175">
    <property type="entry name" value="RAB"/>
    <property type="match status" value="1"/>
</dbReference>
<evidence type="ECO:0000256" key="9">
    <source>
        <dbReference type="ARBA" id="ARBA00023289"/>
    </source>
</evidence>
<dbReference type="PROSITE" id="PS51421">
    <property type="entry name" value="RAS"/>
    <property type="match status" value="1"/>
</dbReference>
<reference evidence="12 13" key="1">
    <citation type="submission" date="2017-03" db="EMBL/GenBank/DDBJ databases">
        <title>Genomes of endolithic fungi from Antarctica.</title>
        <authorList>
            <person name="Coleine C."/>
            <person name="Masonjones S."/>
            <person name="Stajich J.E."/>
        </authorList>
    </citation>
    <scope>NUCLEOTIDE SEQUENCE [LARGE SCALE GENOMIC DNA]</scope>
    <source>
        <strain evidence="12 13">CCFEE 5187</strain>
    </source>
</reference>
<dbReference type="OrthoDB" id="8830751at2759"/>
<dbReference type="InterPro" id="IPR012337">
    <property type="entry name" value="RNaseH-like_sf"/>
</dbReference>
<organism evidence="12 13">
    <name type="scientific">Cryomyces minteri</name>
    <dbReference type="NCBI Taxonomy" id="331657"/>
    <lineage>
        <taxon>Eukaryota</taxon>
        <taxon>Fungi</taxon>
        <taxon>Dikarya</taxon>
        <taxon>Ascomycota</taxon>
        <taxon>Pezizomycotina</taxon>
        <taxon>Dothideomycetes</taxon>
        <taxon>Dothideomycetes incertae sedis</taxon>
        <taxon>Cryomyces</taxon>
    </lineage>
</organism>
<dbReference type="EMBL" id="NAJN01002127">
    <property type="protein sequence ID" value="TKA57300.1"/>
    <property type="molecule type" value="Genomic_DNA"/>
</dbReference>
<evidence type="ECO:0000313" key="13">
    <source>
        <dbReference type="Proteomes" id="UP000308768"/>
    </source>
</evidence>
<dbReference type="SUPFAM" id="SSF53098">
    <property type="entry name" value="Ribonuclease H-like"/>
    <property type="match status" value="1"/>
</dbReference>
<keyword evidence="5" id="KW-0547">Nucleotide-binding</keyword>
<feature type="domain" description="HAT C-terminal dimerisation" evidence="11">
    <location>
        <begin position="236"/>
        <end position="306"/>
    </location>
</feature>
<dbReference type="InterPro" id="IPR008906">
    <property type="entry name" value="HATC_C_dom"/>
</dbReference>
<dbReference type="FunFam" id="3.40.50.300:FF:000329">
    <property type="entry name" value="GTP-binding protein rhoA"/>
    <property type="match status" value="1"/>
</dbReference>
<dbReference type="InterPro" id="IPR003578">
    <property type="entry name" value="Small_GTPase_Rho"/>
</dbReference>
<protein>
    <recommendedName>
        <fullName evidence="11">HAT C-terminal dimerisation domain-containing protein</fullName>
    </recommendedName>
</protein>
<accession>A0A4U0W4P4</accession>